<evidence type="ECO:0000313" key="1">
    <source>
        <dbReference type="EMBL" id="EKR65851.1"/>
    </source>
</evidence>
<protein>
    <submittedName>
        <fullName evidence="1">Uncharacterized protein</fullName>
    </submittedName>
</protein>
<gene>
    <name evidence="1" type="ORF">LEP1GSC036_0534</name>
</gene>
<organism evidence="1 2">
    <name type="scientific">Leptospira weilii str. 2006001853</name>
    <dbReference type="NCBI Taxonomy" id="1001589"/>
    <lineage>
        <taxon>Bacteria</taxon>
        <taxon>Pseudomonadati</taxon>
        <taxon>Spirochaetota</taxon>
        <taxon>Spirochaetia</taxon>
        <taxon>Leptospirales</taxon>
        <taxon>Leptospiraceae</taxon>
        <taxon>Leptospira</taxon>
    </lineage>
</organism>
<dbReference type="EMBL" id="AFLV02000011">
    <property type="protein sequence ID" value="EKR65851.1"/>
    <property type="molecule type" value="Genomic_DNA"/>
</dbReference>
<dbReference type="Proteomes" id="UP000001338">
    <property type="component" value="Unassembled WGS sequence"/>
</dbReference>
<sequence length="42" mass="4720">MTGNVSVSLITTPYLFDLSELPARFRSTVEKKSKLEIFSILS</sequence>
<evidence type="ECO:0000313" key="2">
    <source>
        <dbReference type="Proteomes" id="UP000001338"/>
    </source>
</evidence>
<name>A0A828Z3K6_9LEPT</name>
<dbReference type="AlphaFoldDB" id="A0A828Z3K6"/>
<comment type="caution">
    <text evidence="1">The sequence shown here is derived from an EMBL/GenBank/DDBJ whole genome shotgun (WGS) entry which is preliminary data.</text>
</comment>
<proteinExistence type="predicted"/>
<accession>A0A828Z3K6</accession>
<reference evidence="1 2" key="1">
    <citation type="submission" date="2012-10" db="EMBL/GenBank/DDBJ databases">
        <authorList>
            <person name="Harkins D.M."/>
            <person name="Durkin A.S."/>
            <person name="Brinkac L.M."/>
            <person name="Haft D.H."/>
            <person name="Selengut J.D."/>
            <person name="Sanka R."/>
            <person name="DePew J."/>
            <person name="Purushe J."/>
            <person name="Whelen A.C."/>
            <person name="Vinetz J.M."/>
            <person name="Sutton G.G."/>
            <person name="Nierman W.C."/>
            <person name="Fouts D.E."/>
        </authorList>
    </citation>
    <scope>NUCLEOTIDE SEQUENCE [LARGE SCALE GENOMIC DNA]</scope>
    <source>
        <strain evidence="1 2">2006001853</strain>
    </source>
</reference>